<dbReference type="AlphaFoldDB" id="A0A098GJL8"/>
<evidence type="ECO:0000313" key="3">
    <source>
        <dbReference type="Proteomes" id="UP000032414"/>
    </source>
</evidence>
<reference evidence="3" key="1">
    <citation type="submission" date="2014-09" db="EMBL/GenBank/DDBJ databases">
        <authorList>
            <person name="Gomez-Valero L."/>
        </authorList>
    </citation>
    <scope>NUCLEOTIDE SEQUENCE [LARGE SCALE GENOMIC DNA]</scope>
    <source>
        <strain evidence="3">ATCC33218</strain>
    </source>
</reference>
<keyword evidence="1" id="KW-0472">Membrane</keyword>
<feature type="transmembrane region" description="Helical" evidence="1">
    <location>
        <begin position="12"/>
        <end position="34"/>
    </location>
</feature>
<gene>
    <name evidence="2" type="ORF">LMI_2948</name>
</gene>
<proteinExistence type="predicted"/>
<dbReference type="EMBL" id="LN614830">
    <property type="protein sequence ID" value="CEG62182.1"/>
    <property type="molecule type" value="Genomic_DNA"/>
</dbReference>
<evidence type="ECO:0000256" key="1">
    <source>
        <dbReference type="SAM" id="Phobius"/>
    </source>
</evidence>
<dbReference type="Proteomes" id="UP000032414">
    <property type="component" value="Chromosome I"/>
</dbReference>
<evidence type="ECO:0000313" key="2">
    <source>
        <dbReference type="EMBL" id="CEG62182.1"/>
    </source>
</evidence>
<sequence length="52" mass="6052">MQLRSVFHSKPLFSPILKIISLIFKKLLFVGVIIHATIEQNYSCFELIISFK</sequence>
<name>A0A098GJL8_LEGMI</name>
<dbReference type="HOGENOM" id="CLU_3085684_0_0_6"/>
<keyword evidence="1" id="KW-0812">Transmembrane</keyword>
<organism evidence="2 3">
    <name type="scientific">Legionella micdadei</name>
    <name type="common">Tatlockia micdadei</name>
    <dbReference type="NCBI Taxonomy" id="451"/>
    <lineage>
        <taxon>Bacteria</taxon>
        <taxon>Pseudomonadati</taxon>
        <taxon>Pseudomonadota</taxon>
        <taxon>Gammaproteobacteria</taxon>
        <taxon>Legionellales</taxon>
        <taxon>Legionellaceae</taxon>
        <taxon>Legionella</taxon>
    </lineage>
</organism>
<protein>
    <submittedName>
        <fullName evidence="2">Uncharacterized protein</fullName>
    </submittedName>
</protein>
<keyword evidence="1" id="KW-1133">Transmembrane helix</keyword>
<accession>A0A098GJL8</accession>
<dbReference type="KEGG" id="tmc:LMI_2948"/>